<evidence type="ECO:0000313" key="1">
    <source>
        <dbReference type="EMBL" id="RDU37991.1"/>
    </source>
</evidence>
<organism evidence="1 2">
    <name type="scientific">Neobacillus piezotolerans</name>
    <dbReference type="NCBI Taxonomy" id="2259171"/>
    <lineage>
        <taxon>Bacteria</taxon>
        <taxon>Bacillati</taxon>
        <taxon>Bacillota</taxon>
        <taxon>Bacilli</taxon>
        <taxon>Bacillales</taxon>
        <taxon>Bacillaceae</taxon>
        <taxon>Neobacillus</taxon>
    </lineage>
</organism>
<dbReference type="AlphaFoldDB" id="A0A3D8GV05"/>
<name>A0A3D8GV05_9BACI</name>
<comment type="caution">
    <text evidence="1">The sequence shown here is derived from an EMBL/GenBank/DDBJ whole genome shotgun (WGS) entry which is preliminary data.</text>
</comment>
<accession>A0A3D8GV05</accession>
<dbReference type="OrthoDB" id="2456044at2"/>
<evidence type="ECO:0000313" key="2">
    <source>
        <dbReference type="Proteomes" id="UP000257144"/>
    </source>
</evidence>
<keyword evidence="2" id="KW-1185">Reference proteome</keyword>
<gene>
    <name evidence="1" type="ORF">DRW41_08405</name>
</gene>
<protein>
    <submittedName>
        <fullName evidence="1">Uncharacterized protein</fullName>
    </submittedName>
</protein>
<reference evidence="1 2" key="1">
    <citation type="submission" date="2018-07" db="EMBL/GenBank/DDBJ databases">
        <title>Bacillus sp. YLB-04 draft genome sequence.</title>
        <authorList>
            <person name="Yu L."/>
            <person name="Tang X."/>
        </authorList>
    </citation>
    <scope>NUCLEOTIDE SEQUENCE [LARGE SCALE GENOMIC DNA]</scope>
    <source>
        <strain evidence="1 2">YLB-04</strain>
    </source>
</reference>
<dbReference type="EMBL" id="QNQT01000002">
    <property type="protein sequence ID" value="RDU37991.1"/>
    <property type="molecule type" value="Genomic_DNA"/>
</dbReference>
<proteinExistence type="predicted"/>
<dbReference type="Proteomes" id="UP000257144">
    <property type="component" value="Unassembled WGS sequence"/>
</dbReference>
<sequence>MKSTVIYPHYTFLEKIRARRNKWMPTTAHSIEWSFIEKPKEFHKNLMKAWEEKQASKAQIDR</sequence>